<dbReference type="RefSeq" id="WP_092782827.1">
    <property type="nucleotide sequence ID" value="NZ_FNAP01000002.1"/>
</dbReference>
<keyword evidence="4" id="KW-1185">Reference proteome</keyword>
<dbReference type="InterPro" id="IPR000073">
    <property type="entry name" value="AB_hydrolase_1"/>
</dbReference>
<reference evidence="3 4" key="1">
    <citation type="submission" date="2016-10" db="EMBL/GenBank/DDBJ databases">
        <authorList>
            <person name="de Groot N.N."/>
        </authorList>
    </citation>
    <scope>NUCLEOTIDE SEQUENCE [LARGE SCALE GENOMIC DNA]</scope>
    <source>
        <strain evidence="3 4">ATCC 700224</strain>
    </source>
</reference>
<accession>A0A1G6Z6I2</accession>
<dbReference type="OrthoDB" id="9808398at2"/>
<gene>
    <name evidence="3" type="ORF">SAMN05421720_102258</name>
</gene>
<dbReference type="Gene3D" id="3.40.50.1820">
    <property type="entry name" value="alpha/beta hydrolase"/>
    <property type="match status" value="1"/>
</dbReference>
<organism evidence="3 4">
    <name type="scientific">Rhodospira trueperi</name>
    <dbReference type="NCBI Taxonomy" id="69960"/>
    <lineage>
        <taxon>Bacteria</taxon>
        <taxon>Pseudomonadati</taxon>
        <taxon>Pseudomonadota</taxon>
        <taxon>Alphaproteobacteria</taxon>
        <taxon>Rhodospirillales</taxon>
        <taxon>Rhodospirillaceae</taxon>
        <taxon>Rhodospira</taxon>
    </lineage>
</organism>
<dbReference type="Proteomes" id="UP000199412">
    <property type="component" value="Unassembled WGS sequence"/>
</dbReference>
<evidence type="ECO:0000259" key="2">
    <source>
        <dbReference type="Pfam" id="PF00561"/>
    </source>
</evidence>
<evidence type="ECO:0000256" key="1">
    <source>
        <dbReference type="ARBA" id="ARBA00022801"/>
    </source>
</evidence>
<keyword evidence="1" id="KW-0378">Hydrolase</keyword>
<dbReference type="PANTHER" id="PTHR46118">
    <property type="entry name" value="PROTEIN ABHD11"/>
    <property type="match status" value="1"/>
</dbReference>
<name>A0A1G6Z6I2_9PROT</name>
<dbReference type="PRINTS" id="PR00111">
    <property type="entry name" value="ABHYDROLASE"/>
</dbReference>
<dbReference type="STRING" id="69960.SAMN05421720_102258"/>
<proteinExistence type="predicted"/>
<dbReference type="AlphaFoldDB" id="A0A1G6Z6I2"/>
<dbReference type="PRINTS" id="PR00412">
    <property type="entry name" value="EPOXHYDRLASE"/>
</dbReference>
<dbReference type="InterPro" id="IPR029058">
    <property type="entry name" value="AB_hydrolase_fold"/>
</dbReference>
<dbReference type="SUPFAM" id="SSF53474">
    <property type="entry name" value="alpha/beta-Hydrolases"/>
    <property type="match status" value="1"/>
</dbReference>
<evidence type="ECO:0000313" key="4">
    <source>
        <dbReference type="Proteomes" id="UP000199412"/>
    </source>
</evidence>
<protein>
    <submittedName>
        <fullName evidence="3">Pimeloyl-ACP methyl ester carboxylesterase</fullName>
    </submittedName>
</protein>
<dbReference type="EMBL" id="FNAP01000002">
    <property type="protein sequence ID" value="SDD97883.1"/>
    <property type="molecule type" value="Genomic_DNA"/>
</dbReference>
<sequence>MPLNRSVTGDGPPLVILHGLFGSGRNWNAIAGRLAPRGWRVITPDLRNHGASPWHDATDYPAMAADLRALLDEEAPGRPAVLCGHSMGGKAVLRLALESPERVRALIAVDVAPVAYRHGLEAYAQAMLDVPLADVRRRADADAVLADTIPEPGIRAFLLQNLELPGRDGGTARWRLNLRALIDGMADITGWPDPPAGARYDGPTLFLAGGASDYVRAAHQESIRALFPAARVETIAGAGHWVHAEQPDATVTALGAFLDEVLATNAH</sequence>
<dbReference type="InterPro" id="IPR000639">
    <property type="entry name" value="Epox_hydrolase-like"/>
</dbReference>
<dbReference type="GO" id="GO:0016787">
    <property type="term" value="F:hydrolase activity"/>
    <property type="evidence" value="ECO:0007669"/>
    <property type="project" value="UniProtKB-KW"/>
</dbReference>
<feature type="domain" description="AB hydrolase-1" evidence="2">
    <location>
        <begin position="12"/>
        <end position="246"/>
    </location>
</feature>
<dbReference type="Pfam" id="PF00561">
    <property type="entry name" value="Abhydrolase_1"/>
    <property type="match status" value="1"/>
</dbReference>
<dbReference type="PANTHER" id="PTHR46118:SF4">
    <property type="entry name" value="PROTEIN ABHD11"/>
    <property type="match status" value="1"/>
</dbReference>
<evidence type="ECO:0000313" key="3">
    <source>
        <dbReference type="EMBL" id="SDD97883.1"/>
    </source>
</evidence>